<sequence length="355" mass="39355">MAPVVKIFKEDTINFNTKVCVTAQHRDLLDQVLDFFSIIPDYDLDLMSPNQNLFNLTASILKSIKEVLEEFNPDYVFIHGDTTTSMAVALGAFYAGAKVCHVEAGLRTFNKLSPFPEELNRQLSSKIADIHFAPTKLAVNNLLKEGIDKESIVLTGNTVIDALKIGGEIIKTKKFDSINRIIRIIGSANKFILVTGHRRENHGEGFRNIILALKTIALQNPEVLIVFPVHPNPNVKIPIENELGNIQNIKLINPQPYEAFIWLMKNCDLIITDSGGIQEEATGLGKYTLVMRDTTERPEAVASGIVTMVGTNSEKIITATNNQLNKTINVEETNFISPYGDGKASSIIYNSMINL</sequence>
<keyword evidence="7" id="KW-1185">Reference proteome</keyword>
<evidence type="ECO:0000256" key="4">
    <source>
        <dbReference type="RuleBase" id="RU003513"/>
    </source>
</evidence>
<dbReference type="Pfam" id="PF02350">
    <property type="entry name" value="Epimerase_2"/>
    <property type="match status" value="1"/>
</dbReference>
<dbReference type="Proteomes" id="UP000270856">
    <property type="component" value="Unassembled WGS sequence"/>
</dbReference>
<name>A0A3N4N5Z0_9FLAO</name>
<dbReference type="CDD" id="cd03786">
    <property type="entry name" value="GTB_UDP-GlcNAc_2-Epimerase"/>
    <property type="match status" value="1"/>
</dbReference>
<dbReference type="AlphaFoldDB" id="A0A3N4N5Z0"/>
<dbReference type="InterPro" id="IPR029767">
    <property type="entry name" value="WecB-like"/>
</dbReference>
<evidence type="ECO:0000313" key="7">
    <source>
        <dbReference type="Proteomes" id="UP000270856"/>
    </source>
</evidence>
<dbReference type="NCBIfam" id="TIGR00236">
    <property type="entry name" value="wecB"/>
    <property type="match status" value="1"/>
</dbReference>
<dbReference type="PANTHER" id="PTHR43174:SF2">
    <property type="entry name" value="UDP-N-ACETYLGLUCOSAMINE 2-EPIMERASE"/>
    <property type="match status" value="1"/>
</dbReference>
<accession>A0A3N4N5Z0</accession>
<evidence type="ECO:0000256" key="1">
    <source>
        <dbReference type="ARBA" id="ARBA00023235"/>
    </source>
</evidence>
<organism evidence="6 7">
    <name type="scientific">Aureibaculum marinum</name>
    <dbReference type="NCBI Taxonomy" id="2487930"/>
    <lineage>
        <taxon>Bacteria</taxon>
        <taxon>Pseudomonadati</taxon>
        <taxon>Bacteroidota</taxon>
        <taxon>Flavobacteriia</taxon>
        <taxon>Flavobacteriales</taxon>
        <taxon>Flavobacteriaceae</taxon>
        <taxon>Aureibaculum</taxon>
    </lineage>
</organism>
<gene>
    <name evidence="6" type="ORF">EGM88_14410</name>
</gene>
<comment type="caution">
    <text evidence="6">The sequence shown here is derived from an EMBL/GenBank/DDBJ whole genome shotgun (WGS) entry which is preliminary data.</text>
</comment>
<evidence type="ECO:0000256" key="3">
    <source>
        <dbReference type="ARBA" id="ARBA00038858"/>
    </source>
</evidence>
<proteinExistence type="inferred from homology"/>
<evidence type="ECO:0000259" key="5">
    <source>
        <dbReference type="Pfam" id="PF02350"/>
    </source>
</evidence>
<dbReference type="EMBL" id="RPFJ01000051">
    <property type="protein sequence ID" value="RPD91734.1"/>
    <property type="molecule type" value="Genomic_DNA"/>
</dbReference>
<dbReference type="PANTHER" id="PTHR43174">
    <property type="entry name" value="UDP-N-ACETYLGLUCOSAMINE 2-EPIMERASE"/>
    <property type="match status" value="1"/>
</dbReference>
<dbReference type="Gene3D" id="3.40.50.2000">
    <property type="entry name" value="Glycogen Phosphorylase B"/>
    <property type="match status" value="2"/>
</dbReference>
<protein>
    <recommendedName>
        <fullName evidence="3">UDP-N-acetylglucosamine 2-epimerase (non-hydrolyzing)</fullName>
        <ecNumber evidence="3">5.1.3.14</ecNumber>
    </recommendedName>
</protein>
<dbReference type="OrthoDB" id="9803238at2"/>
<dbReference type="InterPro" id="IPR003331">
    <property type="entry name" value="UDP_GlcNAc_Epimerase_2_dom"/>
</dbReference>
<dbReference type="SUPFAM" id="SSF53756">
    <property type="entry name" value="UDP-Glycosyltransferase/glycogen phosphorylase"/>
    <property type="match status" value="1"/>
</dbReference>
<keyword evidence="1 4" id="KW-0413">Isomerase</keyword>
<evidence type="ECO:0000256" key="2">
    <source>
        <dbReference type="ARBA" id="ARBA00038209"/>
    </source>
</evidence>
<dbReference type="GO" id="GO:0008761">
    <property type="term" value="F:UDP-N-acetylglucosamine 2-epimerase activity"/>
    <property type="evidence" value="ECO:0007669"/>
    <property type="project" value="UniProtKB-EC"/>
</dbReference>
<reference evidence="6 7" key="1">
    <citation type="submission" date="2018-11" db="EMBL/GenBank/DDBJ databases">
        <title>Aureibaculum marinum gen. nov., sp. nov., a member of the family Flavobacteriaceae isolated from the Bohai Sea.</title>
        <authorList>
            <person name="Ji X."/>
        </authorList>
    </citation>
    <scope>NUCLEOTIDE SEQUENCE [LARGE SCALE GENOMIC DNA]</scope>
    <source>
        <strain evidence="6 7">BH-SD17</strain>
    </source>
</reference>
<feature type="domain" description="UDP-N-acetylglucosamine 2-epimerase" evidence="5">
    <location>
        <begin position="14"/>
        <end position="351"/>
    </location>
</feature>
<dbReference type="EC" id="5.1.3.14" evidence="3"/>
<comment type="similarity">
    <text evidence="2 4">Belongs to the UDP-N-acetylglucosamine 2-epimerase family.</text>
</comment>
<evidence type="ECO:0000313" key="6">
    <source>
        <dbReference type="EMBL" id="RPD91734.1"/>
    </source>
</evidence>